<dbReference type="CDD" id="cd08946">
    <property type="entry name" value="SDR_e"/>
    <property type="match status" value="1"/>
</dbReference>
<comment type="caution">
    <text evidence="2">The sequence shown here is derived from an EMBL/GenBank/DDBJ whole genome shotgun (WGS) entry which is preliminary data.</text>
</comment>
<dbReference type="SUPFAM" id="SSF51735">
    <property type="entry name" value="NAD(P)-binding Rossmann-fold domains"/>
    <property type="match status" value="1"/>
</dbReference>
<name>A0ABP0LN07_9DINO</name>
<dbReference type="Proteomes" id="UP001642484">
    <property type="component" value="Unassembled WGS sequence"/>
</dbReference>
<dbReference type="Pfam" id="PF01370">
    <property type="entry name" value="Epimerase"/>
    <property type="match status" value="1"/>
</dbReference>
<feature type="domain" description="NAD-dependent epimerase/dehydratase" evidence="1">
    <location>
        <begin position="81"/>
        <end position="253"/>
    </location>
</feature>
<reference evidence="2 3" key="1">
    <citation type="submission" date="2024-02" db="EMBL/GenBank/DDBJ databases">
        <authorList>
            <person name="Chen Y."/>
            <person name="Shah S."/>
            <person name="Dougan E. K."/>
            <person name="Thang M."/>
            <person name="Chan C."/>
        </authorList>
    </citation>
    <scope>NUCLEOTIDE SEQUENCE [LARGE SCALE GENOMIC DNA]</scope>
</reference>
<dbReference type="InterPro" id="IPR001509">
    <property type="entry name" value="Epimerase_deHydtase"/>
</dbReference>
<keyword evidence="3" id="KW-1185">Reference proteome</keyword>
<protein>
    <recommendedName>
        <fullName evidence="1">NAD-dependent epimerase/dehydratase domain-containing protein</fullName>
    </recommendedName>
</protein>
<accession>A0ABP0LN07</accession>
<dbReference type="EMBL" id="CAXAMN010013336">
    <property type="protein sequence ID" value="CAK9040588.1"/>
    <property type="molecule type" value="Genomic_DNA"/>
</dbReference>
<sequence length="387" mass="42392">MLDSSVASMDSTEPGEQQGMAIGVPIRYFLLGDEERAQKQLALAKERHWLGSTCIASAMKRLSRAVVGEELYQQLQTAAPVLVTGSCGYLGSALLAILRDLGIKARGLDLMAPDTVENMAGDVGMEQVVQRAAEGCRSVIHAAALHAPNLDFYTEADYKHVNLGGTRHVLNVATAMGLSCVFSSTTSLMNTQKVKERSKSSTLVLKASEDYGTPRNIYGVTKKKAEQYCVDSGCSVAILRCSRFFAEDAYDTSMDPATRGATLSNGNVKANELLCGLRASLEDMVMAHLAALGRIATDDERRVLGPFIISACSPLLDHEDLDSQFFESAKSMYRALDWKFPQKPLGRILDSRDTWQRLNWQPRWDFLSLVRDFTGGANLDIIKDGSY</sequence>
<evidence type="ECO:0000313" key="2">
    <source>
        <dbReference type="EMBL" id="CAK9040588.1"/>
    </source>
</evidence>
<proteinExistence type="predicted"/>
<evidence type="ECO:0000259" key="1">
    <source>
        <dbReference type="Pfam" id="PF01370"/>
    </source>
</evidence>
<dbReference type="PANTHER" id="PTHR43245:SF54">
    <property type="entry name" value="BLL0593 PROTEIN"/>
    <property type="match status" value="1"/>
</dbReference>
<dbReference type="PANTHER" id="PTHR43245">
    <property type="entry name" value="BIFUNCTIONAL POLYMYXIN RESISTANCE PROTEIN ARNA"/>
    <property type="match status" value="1"/>
</dbReference>
<dbReference type="InterPro" id="IPR050177">
    <property type="entry name" value="Lipid_A_modif_metabolic_enz"/>
</dbReference>
<dbReference type="Gene3D" id="3.40.50.720">
    <property type="entry name" value="NAD(P)-binding Rossmann-like Domain"/>
    <property type="match status" value="1"/>
</dbReference>
<organism evidence="2 3">
    <name type="scientific">Durusdinium trenchii</name>
    <dbReference type="NCBI Taxonomy" id="1381693"/>
    <lineage>
        <taxon>Eukaryota</taxon>
        <taxon>Sar</taxon>
        <taxon>Alveolata</taxon>
        <taxon>Dinophyceae</taxon>
        <taxon>Suessiales</taxon>
        <taxon>Symbiodiniaceae</taxon>
        <taxon>Durusdinium</taxon>
    </lineage>
</organism>
<gene>
    <name evidence="2" type="ORF">CCMP2556_LOCUS21855</name>
</gene>
<evidence type="ECO:0000313" key="3">
    <source>
        <dbReference type="Proteomes" id="UP001642484"/>
    </source>
</evidence>
<dbReference type="InterPro" id="IPR036291">
    <property type="entry name" value="NAD(P)-bd_dom_sf"/>
</dbReference>